<dbReference type="InterPro" id="IPR016047">
    <property type="entry name" value="M23ase_b-sheet_dom"/>
</dbReference>
<sequence length="391" mass="44283">MREGRLFVVIILLILTYSQVVTGQSDNRQKLEKEKKETLKKIAQAEKILAQTETKRKASLGQLNALSVLIKSRKSLIRSIKKEVNLLNAELHELQTIENAMAGDLKTLKKEYAAMLYSASKTSNSYNKLVFLFSVQTFNEFFMRLKYLEQYGETRINQVEQIKIVKESLGAQRVVIEEKKREKENVLSQQLKENRNLITLQNKQSKIIRSLSSKEKEIKKELAARRRAASRLDKLIADIVKKEIARASGKAAVAESSSFEGKKTKMLWPVPGFISNHFGRQAHQTLKGIVVNNNGVDIQTNKDEKVKSVYSGKVLRVALVPGNGTAVIVKHGEYFTVYSKMKNVSVKTGQDIVEGDIIGEVYTDNNGVSELEFQVWKNNQKLDPQSWLAPK</sequence>
<evidence type="ECO:0000259" key="3">
    <source>
        <dbReference type="Pfam" id="PF01551"/>
    </source>
</evidence>
<keyword evidence="5" id="KW-1185">Reference proteome</keyword>
<name>A0ABT8LFH1_9BACT</name>
<dbReference type="PANTHER" id="PTHR21666">
    <property type="entry name" value="PEPTIDASE-RELATED"/>
    <property type="match status" value="1"/>
</dbReference>
<comment type="caution">
    <text evidence="4">The sequence shown here is derived from an EMBL/GenBank/DDBJ whole genome shotgun (WGS) entry which is preliminary data.</text>
</comment>
<proteinExistence type="predicted"/>
<organism evidence="4 5">
    <name type="scientific">Agaribacillus aureus</name>
    <dbReference type="NCBI Taxonomy" id="3051825"/>
    <lineage>
        <taxon>Bacteria</taxon>
        <taxon>Pseudomonadati</taxon>
        <taxon>Bacteroidota</taxon>
        <taxon>Cytophagia</taxon>
        <taxon>Cytophagales</taxon>
        <taxon>Splendidivirgaceae</taxon>
        <taxon>Agaribacillus</taxon>
    </lineage>
</organism>
<dbReference type="EMBL" id="JAUJEB010000007">
    <property type="protein sequence ID" value="MDN5215717.1"/>
    <property type="molecule type" value="Genomic_DNA"/>
</dbReference>
<dbReference type="PANTHER" id="PTHR21666:SF289">
    <property type="entry name" value="L-ALA--D-GLU ENDOPEPTIDASE"/>
    <property type="match status" value="1"/>
</dbReference>
<dbReference type="Pfam" id="PF01551">
    <property type="entry name" value="Peptidase_M23"/>
    <property type="match status" value="1"/>
</dbReference>
<dbReference type="CDD" id="cd12797">
    <property type="entry name" value="M23_peptidase"/>
    <property type="match status" value="1"/>
</dbReference>
<dbReference type="InterPro" id="IPR011055">
    <property type="entry name" value="Dup_hybrid_motif"/>
</dbReference>
<reference evidence="4" key="1">
    <citation type="submission" date="2023-06" db="EMBL/GenBank/DDBJ databases">
        <title>Genomic of Agaribacillus aureum.</title>
        <authorList>
            <person name="Wang G."/>
        </authorList>
    </citation>
    <scope>NUCLEOTIDE SEQUENCE</scope>
    <source>
        <strain evidence="4">BMA12</strain>
    </source>
</reference>
<accession>A0ABT8LFH1</accession>
<evidence type="ECO:0000313" key="5">
    <source>
        <dbReference type="Proteomes" id="UP001172083"/>
    </source>
</evidence>
<keyword evidence="1" id="KW-0732">Signal</keyword>
<dbReference type="InterPro" id="IPR050570">
    <property type="entry name" value="Cell_wall_metabolism_enzyme"/>
</dbReference>
<evidence type="ECO:0000313" key="4">
    <source>
        <dbReference type="EMBL" id="MDN5215717.1"/>
    </source>
</evidence>
<feature type="domain" description="M23ase beta-sheet core" evidence="3">
    <location>
        <begin position="293"/>
        <end position="384"/>
    </location>
</feature>
<dbReference type="Proteomes" id="UP001172083">
    <property type="component" value="Unassembled WGS sequence"/>
</dbReference>
<dbReference type="RefSeq" id="WP_346761055.1">
    <property type="nucleotide sequence ID" value="NZ_JAUJEB010000007.1"/>
</dbReference>
<dbReference type="Gene3D" id="6.10.250.3150">
    <property type="match status" value="1"/>
</dbReference>
<gene>
    <name evidence="4" type="ORF">QQ020_26805</name>
</gene>
<keyword evidence="2" id="KW-0175">Coiled coil</keyword>
<dbReference type="SUPFAM" id="SSF51261">
    <property type="entry name" value="Duplicated hybrid motif"/>
    <property type="match status" value="1"/>
</dbReference>
<protein>
    <submittedName>
        <fullName evidence="4">Peptidoglycan DD-metalloendopeptidase family protein</fullName>
    </submittedName>
</protein>
<dbReference type="Gene3D" id="2.70.70.10">
    <property type="entry name" value="Glucose Permease (Domain IIA)"/>
    <property type="match status" value="1"/>
</dbReference>
<evidence type="ECO:0000256" key="1">
    <source>
        <dbReference type="ARBA" id="ARBA00022729"/>
    </source>
</evidence>
<feature type="coiled-coil region" evidence="2">
    <location>
        <begin position="21"/>
        <end position="97"/>
    </location>
</feature>
<evidence type="ECO:0000256" key="2">
    <source>
        <dbReference type="SAM" id="Coils"/>
    </source>
</evidence>